<reference evidence="2 3" key="1">
    <citation type="submission" date="2018-06" db="EMBL/GenBank/DDBJ databases">
        <title>Comparative genomics reveals the genomic features of Rhizophagus irregularis, R. cerebriforme, R. diaphanum and Gigaspora rosea, and their symbiotic lifestyle signature.</title>
        <authorList>
            <person name="Morin E."/>
            <person name="San Clemente H."/>
            <person name="Chen E.C.H."/>
            <person name="De La Providencia I."/>
            <person name="Hainaut M."/>
            <person name="Kuo A."/>
            <person name="Kohler A."/>
            <person name="Murat C."/>
            <person name="Tang N."/>
            <person name="Roy S."/>
            <person name="Loubradou J."/>
            <person name="Henrissat B."/>
            <person name="Grigoriev I.V."/>
            <person name="Corradi N."/>
            <person name="Roux C."/>
            <person name="Martin F.M."/>
        </authorList>
    </citation>
    <scope>NUCLEOTIDE SEQUENCE [LARGE SCALE GENOMIC DNA]</scope>
    <source>
        <strain evidence="2 3">DAOM 194757</strain>
    </source>
</reference>
<keyword evidence="3" id="KW-1185">Reference proteome</keyword>
<dbReference type="STRING" id="44941.A0A397TXE5"/>
<name>A0A397TXE5_9GLOM</name>
<organism evidence="2 3">
    <name type="scientific">Gigaspora rosea</name>
    <dbReference type="NCBI Taxonomy" id="44941"/>
    <lineage>
        <taxon>Eukaryota</taxon>
        <taxon>Fungi</taxon>
        <taxon>Fungi incertae sedis</taxon>
        <taxon>Mucoromycota</taxon>
        <taxon>Glomeromycotina</taxon>
        <taxon>Glomeromycetes</taxon>
        <taxon>Diversisporales</taxon>
        <taxon>Gigasporaceae</taxon>
        <taxon>Gigaspora</taxon>
    </lineage>
</organism>
<dbReference type="AlphaFoldDB" id="A0A397TXE5"/>
<keyword evidence="1" id="KW-0175">Coiled coil</keyword>
<comment type="caution">
    <text evidence="2">The sequence shown here is derived from an EMBL/GenBank/DDBJ whole genome shotgun (WGS) entry which is preliminary data.</text>
</comment>
<evidence type="ECO:0000313" key="3">
    <source>
        <dbReference type="Proteomes" id="UP000266673"/>
    </source>
</evidence>
<feature type="coiled-coil region" evidence="1">
    <location>
        <begin position="63"/>
        <end position="263"/>
    </location>
</feature>
<gene>
    <name evidence="2" type="ORF">C2G38_1001216</name>
</gene>
<protein>
    <submittedName>
        <fullName evidence="2">Uncharacterized protein</fullName>
    </submittedName>
</protein>
<evidence type="ECO:0000256" key="1">
    <source>
        <dbReference type="SAM" id="Coils"/>
    </source>
</evidence>
<proteinExistence type="predicted"/>
<dbReference type="EMBL" id="QKWP01003119">
    <property type="protein sequence ID" value="RIB01447.1"/>
    <property type="molecule type" value="Genomic_DNA"/>
</dbReference>
<evidence type="ECO:0000313" key="2">
    <source>
        <dbReference type="EMBL" id="RIB01447.1"/>
    </source>
</evidence>
<dbReference type="OrthoDB" id="331602at2759"/>
<sequence length="320" mass="37877">MLRKEKVKWMSYSDYLDQEKDSFNGNIANEFYKVLVDRRIEINILQEEMINIKKQIINKELMVSENENKIKQLMINYESMENEYASELEVSKKMKTLLKEEVELLTKILKSYEENQQYCSNKLRIERIQVIEYLLRRYKKELEQTQSNHNQKLEDKYNCSKVNPNTIKSLKCIEELQEFINELQNGNGSLQKNEAILKDTIFAVKNENSQLLEQLKQLQKTTMNNHMENNVGIIANVIPTQSFMNLENENKQLIEKILEQDQRISKILKVKKIFEIAIQKFEKAVNNLGYRIEVAGDNEVHLKDLKLEYDSDSDMSICND</sequence>
<dbReference type="Proteomes" id="UP000266673">
    <property type="component" value="Unassembled WGS sequence"/>
</dbReference>
<accession>A0A397TXE5</accession>